<dbReference type="Gene3D" id="1.10.1200.10">
    <property type="entry name" value="ACP-like"/>
    <property type="match status" value="1"/>
</dbReference>
<dbReference type="Proteomes" id="UP001589870">
    <property type="component" value="Unassembled WGS sequence"/>
</dbReference>
<evidence type="ECO:0000259" key="5">
    <source>
        <dbReference type="PROSITE" id="PS50075"/>
    </source>
</evidence>
<dbReference type="RefSeq" id="WP_394300253.1">
    <property type="nucleotide sequence ID" value="NZ_JBHMQT010000009.1"/>
</dbReference>
<dbReference type="Gene3D" id="3.30.559.10">
    <property type="entry name" value="Chloramphenicol acetyltransferase-like domain"/>
    <property type="match status" value="1"/>
</dbReference>
<dbReference type="Pfam" id="PF00668">
    <property type="entry name" value="Condensation"/>
    <property type="match status" value="1"/>
</dbReference>
<dbReference type="InterPro" id="IPR006162">
    <property type="entry name" value="Ppantetheine_attach_site"/>
</dbReference>
<comment type="cofactor">
    <cofactor evidence="1">
        <name>pantetheine 4'-phosphate</name>
        <dbReference type="ChEBI" id="CHEBI:47942"/>
    </cofactor>
</comment>
<accession>A0ABV6U0Q4</accession>
<keyword evidence="2" id="KW-0596">Phosphopantetheine</keyword>
<keyword evidence="7" id="KW-1185">Reference proteome</keyword>
<dbReference type="PANTHER" id="PTHR45527:SF1">
    <property type="entry name" value="FATTY ACID SYNTHASE"/>
    <property type="match status" value="1"/>
</dbReference>
<dbReference type="PROSITE" id="PS50075">
    <property type="entry name" value="CARRIER"/>
    <property type="match status" value="1"/>
</dbReference>
<dbReference type="PROSITE" id="PS00012">
    <property type="entry name" value="PHOSPHOPANTETHEINE"/>
    <property type="match status" value="1"/>
</dbReference>
<dbReference type="Pfam" id="PF00550">
    <property type="entry name" value="PP-binding"/>
    <property type="match status" value="1"/>
</dbReference>
<evidence type="ECO:0000256" key="2">
    <source>
        <dbReference type="ARBA" id="ARBA00022450"/>
    </source>
</evidence>
<dbReference type="InterPro" id="IPR009081">
    <property type="entry name" value="PP-bd_ACP"/>
</dbReference>
<dbReference type="InterPro" id="IPR020806">
    <property type="entry name" value="PKS_PP-bd"/>
</dbReference>
<sequence>MTQVSFAQHGMWVTERMGAGSAYHMPILIRFDGSPIPDPAVLAKACAGVVARHPLLGSAVRALDGVPHLVPATRIPSLETGESVAEAIRRPFDLENGPLIRFTLVGDTFVIVAHHLVFDGASKDILVADLAAIANGAEPPLLGPLTQADQAQVDHAAGQRERVAAVLDEARVFWADRWREPGGTLVPGGELRSRRGHPGQVLEFALDVPGLPGLTRFEVLLAALHALLMSYGNADVVTAVDLSTRTAASEGHIGPFVNELPVFSSPPPGAPFTTFAAGLRAELRSLYAYREVPLARAVSGLKPHAALTPVSISYRRGSQTPRPDPDNALGQVDWLAFNYAVRGALQLQVLDQTAETTPGMESVPGMTVSLRYDPDELTDPIGFADDLRAVLAAVAQDPTRPLDASPTRETMAARPVQSAAPATAGLSTAGDGAASGSTGVSPPAGANLNDPLAAEIRTIWEEVLKLAPIEPHDDIFDLGGHSLTITQIIARMRKRLGVEVELDDFFDNPTIAGVLQVIRR</sequence>
<dbReference type="Gene3D" id="3.30.559.30">
    <property type="entry name" value="Nonribosomal peptide synthetase, condensation domain"/>
    <property type="match status" value="1"/>
</dbReference>
<reference evidence="6 7" key="1">
    <citation type="submission" date="2024-09" db="EMBL/GenBank/DDBJ databases">
        <authorList>
            <person name="Sun Q."/>
            <person name="Mori K."/>
        </authorList>
    </citation>
    <scope>NUCLEOTIDE SEQUENCE [LARGE SCALE GENOMIC DNA]</scope>
    <source>
        <strain evidence="6 7">TBRC 1851</strain>
    </source>
</reference>
<dbReference type="InterPro" id="IPR023213">
    <property type="entry name" value="CAT-like_dom_sf"/>
</dbReference>
<evidence type="ECO:0000256" key="1">
    <source>
        <dbReference type="ARBA" id="ARBA00001957"/>
    </source>
</evidence>
<evidence type="ECO:0000256" key="3">
    <source>
        <dbReference type="ARBA" id="ARBA00022553"/>
    </source>
</evidence>
<dbReference type="SUPFAM" id="SSF47336">
    <property type="entry name" value="ACP-like"/>
    <property type="match status" value="1"/>
</dbReference>
<name>A0ABV6U0Q4_9ACTN</name>
<dbReference type="InterPro" id="IPR036736">
    <property type="entry name" value="ACP-like_sf"/>
</dbReference>
<dbReference type="SMART" id="SM00823">
    <property type="entry name" value="PKS_PP"/>
    <property type="match status" value="1"/>
</dbReference>
<proteinExistence type="predicted"/>
<organism evidence="6 7">
    <name type="scientific">Sphaerimonospora cavernae</name>
    <dbReference type="NCBI Taxonomy" id="1740611"/>
    <lineage>
        <taxon>Bacteria</taxon>
        <taxon>Bacillati</taxon>
        <taxon>Actinomycetota</taxon>
        <taxon>Actinomycetes</taxon>
        <taxon>Streptosporangiales</taxon>
        <taxon>Streptosporangiaceae</taxon>
        <taxon>Sphaerimonospora</taxon>
    </lineage>
</organism>
<feature type="region of interest" description="Disordered" evidence="4">
    <location>
        <begin position="398"/>
        <end position="446"/>
    </location>
</feature>
<evidence type="ECO:0000313" key="7">
    <source>
        <dbReference type="Proteomes" id="UP001589870"/>
    </source>
</evidence>
<protein>
    <submittedName>
        <fullName evidence="6">Condensation domain-containing protein</fullName>
    </submittedName>
</protein>
<comment type="caution">
    <text evidence="6">The sequence shown here is derived from an EMBL/GenBank/DDBJ whole genome shotgun (WGS) entry which is preliminary data.</text>
</comment>
<dbReference type="InterPro" id="IPR001242">
    <property type="entry name" value="Condensation_dom"/>
</dbReference>
<evidence type="ECO:0000256" key="4">
    <source>
        <dbReference type="SAM" id="MobiDB-lite"/>
    </source>
</evidence>
<dbReference type="SUPFAM" id="SSF52777">
    <property type="entry name" value="CoA-dependent acyltransferases"/>
    <property type="match status" value="2"/>
</dbReference>
<dbReference type="PANTHER" id="PTHR45527">
    <property type="entry name" value="NONRIBOSOMAL PEPTIDE SYNTHETASE"/>
    <property type="match status" value="1"/>
</dbReference>
<gene>
    <name evidence="6" type="ORF">ACFHYQ_07005</name>
</gene>
<feature type="domain" description="Carrier" evidence="5">
    <location>
        <begin position="447"/>
        <end position="520"/>
    </location>
</feature>
<evidence type="ECO:0000313" key="6">
    <source>
        <dbReference type="EMBL" id="MFC0862040.1"/>
    </source>
</evidence>
<feature type="compositionally biased region" description="Low complexity" evidence="4">
    <location>
        <begin position="422"/>
        <end position="439"/>
    </location>
</feature>
<keyword evidence="3" id="KW-0597">Phosphoprotein</keyword>
<dbReference type="EMBL" id="JBHMQT010000009">
    <property type="protein sequence ID" value="MFC0862040.1"/>
    <property type="molecule type" value="Genomic_DNA"/>
</dbReference>